<dbReference type="EMBL" id="BOVJ01000001">
    <property type="protein sequence ID" value="GIQ61476.1"/>
    <property type="molecule type" value="Genomic_DNA"/>
</dbReference>
<gene>
    <name evidence="4" type="ORF">PACILC2_00440</name>
</gene>
<keyword evidence="5" id="KW-1185">Reference proteome</keyword>
<dbReference type="PANTHER" id="PTHR32282">
    <property type="entry name" value="BINDING PROTEIN TRANSPEPTIDASE, PUTATIVE-RELATED"/>
    <property type="match status" value="1"/>
</dbReference>
<dbReference type="Gene3D" id="1.10.3810.10">
    <property type="entry name" value="Biosynthetic peptidoglycan transglycosylase-like"/>
    <property type="match status" value="1"/>
</dbReference>
<feature type="transmembrane region" description="Helical" evidence="2">
    <location>
        <begin position="20"/>
        <end position="53"/>
    </location>
</feature>
<keyword evidence="1" id="KW-0808">Transferase</keyword>
<evidence type="ECO:0000256" key="1">
    <source>
        <dbReference type="ARBA" id="ARBA00022679"/>
    </source>
</evidence>
<accession>A0ABQ4MZX2</accession>
<protein>
    <recommendedName>
        <fullName evidence="3">Glycosyl transferase family 51 domain-containing protein</fullName>
    </recommendedName>
</protein>
<keyword evidence="2" id="KW-0812">Transmembrane</keyword>
<dbReference type="InterPro" id="IPR050396">
    <property type="entry name" value="Glycosyltr_51/Transpeptidase"/>
</dbReference>
<comment type="caution">
    <text evidence="4">The sequence shown here is derived from an EMBL/GenBank/DDBJ whole genome shotgun (WGS) entry which is preliminary data.</text>
</comment>
<keyword evidence="2" id="KW-0472">Membrane</keyword>
<dbReference type="SUPFAM" id="SSF53955">
    <property type="entry name" value="Lysozyme-like"/>
    <property type="match status" value="1"/>
</dbReference>
<keyword evidence="2" id="KW-1133">Transmembrane helix</keyword>
<dbReference type="InterPro" id="IPR023346">
    <property type="entry name" value="Lysozyme-like_dom_sf"/>
</dbReference>
<dbReference type="Pfam" id="PF00912">
    <property type="entry name" value="Transgly"/>
    <property type="match status" value="1"/>
</dbReference>
<dbReference type="InterPro" id="IPR001264">
    <property type="entry name" value="Glyco_trans_51"/>
</dbReference>
<dbReference type="Proteomes" id="UP000680304">
    <property type="component" value="Unassembled WGS sequence"/>
</dbReference>
<dbReference type="InterPro" id="IPR036950">
    <property type="entry name" value="PBP_transglycosylase"/>
</dbReference>
<reference evidence="4 5" key="1">
    <citation type="submission" date="2021-04" db="EMBL/GenBank/DDBJ databases">
        <title>Draft genome sequence of Paenibacillus cisolokensis, LC2-13A.</title>
        <authorList>
            <person name="Uke A."/>
            <person name="Chhe C."/>
            <person name="Baramee S."/>
            <person name="Kosugi A."/>
        </authorList>
    </citation>
    <scope>NUCLEOTIDE SEQUENCE [LARGE SCALE GENOMIC DNA]</scope>
    <source>
        <strain evidence="4 5">LC2-13A</strain>
    </source>
</reference>
<dbReference type="Gene3D" id="3.90.1310.40">
    <property type="match status" value="1"/>
</dbReference>
<organism evidence="4 5">
    <name type="scientific">Paenibacillus cisolokensis</name>
    <dbReference type="NCBI Taxonomy" id="1658519"/>
    <lineage>
        <taxon>Bacteria</taxon>
        <taxon>Bacillati</taxon>
        <taxon>Bacillota</taxon>
        <taxon>Bacilli</taxon>
        <taxon>Bacillales</taxon>
        <taxon>Paenibacillaceae</taxon>
        <taxon>Paenibacillus</taxon>
    </lineage>
</organism>
<dbReference type="PANTHER" id="PTHR32282:SF33">
    <property type="entry name" value="PEPTIDOGLYCAN GLYCOSYLTRANSFERASE"/>
    <property type="match status" value="1"/>
</dbReference>
<feature type="domain" description="Glycosyl transferase family 51" evidence="3">
    <location>
        <begin position="82"/>
        <end position="271"/>
    </location>
</feature>
<evidence type="ECO:0000313" key="5">
    <source>
        <dbReference type="Proteomes" id="UP000680304"/>
    </source>
</evidence>
<proteinExistence type="predicted"/>
<evidence type="ECO:0000259" key="3">
    <source>
        <dbReference type="Pfam" id="PF00912"/>
    </source>
</evidence>
<sequence length="364" mass="41274">MNENDRQQEPRKRSKWRTFFLVVFISVKWLVIFLIMIGLLAGGAVTGYVAALVKDDEIRPRTLIEQKVNENGLTGFVYFSDGSVIGQLVSEEDRRLVTYEEIPQHVIDALLATEDNNFWNHYGVDINGLGRAVKQKLLNEDQQTGGSTITQQLARRLFLSADRTDSRKFKEILLSLRMERYLTKPEILTAYLNKMPFGNGSNGYNVSGIKAAAKGIFNISDLSQLNLAQAAYLAGLPQRPSAYSAFTGKGEFNEENFGYAMERQRHVLSRMLETGRITQAEYEEAKAFDIRASLAKPSPKAYAKYPYLMFEAQRAAAEILLKQKNPELTEADLRNNPALVEEARQELLSSGYRVYTTIDKKYIR</sequence>
<evidence type="ECO:0000256" key="2">
    <source>
        <dbReference type="SAM" id="Phobius"/>
    </source>
</evidence>
<name>A0ABQ4MZX2_9BACL</name>
<evidence type="ECO:0000313" key="4">
    <source>
        <dbReference type="EMBL" id="GIQ61476.1"/>
    </source>
</evidence>